<evidence type="ECO:0000313" key="2">
    <source>
        <dbReference type="Proteomes" id="UP000193922"/>
    </source>
</evidence>
<reference evidence="1 2" key="1">
    <citation type="submission" date="2016-07" db="EMBL/GenBank/DDBJ databases">
        <title>Pervasive Adenine N6-methylation of Active Genes in Fungi.</title>
        <authorList>
            <consortium name="DOE Joint Genome Institute"/>
            <person name="Mondo S.J."/>
            <person name="Dannebaum R.O."/>
            <person name="Kuo R.C."/>
            <person name="Labutti K."/>
            <person name="Haridas S."/>
            <person name="Kuo A."/>
            <person name="Salamov A."/>
            <person name="Ahrendt S.R."/>
            <person name="Lipzen A."/>
            <person name="Sullivan W."/>
            <person name="Andreopoulos W.B."/>
            <person name="Clum A."/>
            <person name="Lindquist E."/>
            <person name="Daum C."/>
            <person name="Ramamoorthy G.K."/>
            <person name="Gryganskyi A."/>
            <person name="Culley D."/>
            <person name="Magnuson J.K."/>
            <person name="James T.Y."/>
            <person name="O'Malley M.A."/>
            <person name="Stajich J.E."/>
            <person name="Spatafora J.W."/>
            <person name="Visel A."/>
            <person name="Grigoriev I.V."/>
        </authorList>
    </citation>
    <scope>NUCLEOTIDE SEQUENCE [LARGE SCALE GENOMIC DNA]</scope>
    <source>
        <strain evidence="1 2">ATCC 12442</strain>
    </source>
</reference>
<dbReference type="InterPro" id="IPR036390">
    <property type="entry name" value="WH_DNA-bd_sf"/>
</dbReference>
<comment type="caution">
    <text evidence="1">The sequence shown here is derived from an EMBL/GenBank/DDBJ whole genome shotgun (WGS) entry which is preliminary data.</text>
</comment>
<dbReference type="RefSeq" id="XP_040741187.1">
    <property type="nucleotide sequence ID" value="XM_040888385.1"/>
</dbReference>
<organism evidence="1 2">
    <name type="scientific">Linderina pennispora</name>
    <dbReference type="NCBI Taxonomy" id="61395"/>
    <lineage>
        <taxon>Eukaryota</taxon>
        <taxon>Fungi</taxon>
        <taxon>Fungi incertae sedis</taxon>
        <taxon>Zoopagomycota</taxon>
        <taxon>Kickxellomycotina</taxon>
        <taxon>Kickxellomycetes</taxon>
        <taxon>Kickxellales</taxon>
        <taxon>Kickxellaceae</taxon>
        <taxon>Linderina</taxon>
    </lineage>
</organism>
<keyword evidence="2" id="KW-1185">Reference proteome</keyword>
<dbReference type="GeneID" id="63805033"/>
<accession>A0A1Y1W1W2</accession>
<name>A0A1Y1W1W2_9FUNG</name>
<evidence type="ECO:0000313" key="1">
    <source>
        <dbReference type="EMBL" id="ORX67265.1"/>
    </source>
</evidence>
<proteinExistence type="predicted"/>
<dbReference type="Proteomes" id="UP000193922">
    <property type="component" value="Unassembled WGS sequence"/>
</dbReference>
<protein>
    <submittedName>
        <fullName evidence="1">Uncharacterized protein</fullName>
    </submittedName>
</protein>
<dbReference type="AlphaFoldDB" id="A0A1Y1W1W2"/>
<gene>
    <name evidence="1" type="ORF">DL89DRAFT_269682</name>
</gene>
<sequence>MFHLADYLANIRIGEHESSNRGGYITTGFTGPAHNSAISAASQHLFLDDSDEESNEGIQEVSHGIHSASPSVDLFIEHLYQIVSDPETNYFILWRKDARGVHMRQCSDIVANLMGLGFTRHALPTRSAVVEEHQRVVYSHPWFKRDMPDLLSRITGHWGLDDQGTPWFRL</sequence>
<dbReference type="SUPFAM" id="SSF46785">
    <property type="entry name" value="Winged helix' DNA-binding domain"/>
    <property type="match status" value="1"/>
</dbReference>
<dbReference type="EMBL" id="MCFD01000013">
    <property type="protein sequence ID" value="ORX67265.1"/>
    <property type="molecule type" value="Genomic_DNA"/>
</dbReference>